<accession>A0A1Q8SQG1</accession>
<reference evidence="1 2" key="1">
    <citation type="submission" date="2016-12" db="EMBL/GenBank/DDBJ databases">
        <title>Draft genome sequences of strains Salinicola socius SMB35, Salinicola sp. MH3R3-1 and Chromohalobacter sp. SMB17 from the Verkhnekamsk potash mining region of Russia.</title>
        <authorList>
            <person name="Mavrodi D.V."/>
            <person name="Olsson B.E."/>
            <person name="Korsakova E.S."/>
            <person name="Pyankova A."/>
            <person name="Mavrodi O.V."/>
            <person name="Plotnikova E.G."/>
        </authorList>
    </citation>
    <scope>NUCLEOTIDE SEQUENCE [LARGE SCALE GENOMIC DNA]</scope>
    <source>
        <strain evidence="1 2">SMB35</strain>
    </source>
</reference>
<name>A0A1Q8SQG1_9GAMM</name>
<evidence type="ECO:0000313" key="2">
    <source>
        <dbReference type="Proteomes" id="UP000186878"/>
    </source>
</evidence>
<organism evidence="1 2">
    <name type="scientific">Salinicola socius</name>
    <dbReference type="NCBI Taxonomy" id="404433"/>
    <lineage>
        <taxon>Bacteria</taxon>
        <taxon>Pseudomonadati</taxon>
        <taxon>Pseudomonadota</taxon>
        <taxon>Gammaproteobacteria</taxon>
        <taxon>Oceanospirillales</taxon>
        <taxon>Halomonadaceae</taxon>
        <taxon>Salinicola</taxon>
    </lineage>
</organism>
<dbReference type="RefSeq" id="WP_075570771.1">
    <property type="nucleotide sequence ID" value="NZ_MSDO01000020.1"/>
</dbReference>
<dbReference type="Proteomes" id="UP000186878">
    <property type="component" value="Unassembled WGS sequence"/>
</dbReference>
<dbReference type="AlphaFoldDB" id="A0A1Q8SQG1"/>
<dbReference type="EMBL" id="MSDO01000020">
    <property type="protein sequence ID" value="OLO03671.1"/>
    <property type="molecule type" value="Genomic_DNA"/>
</dbReference>
<dbReference type="OrthoDB" id="6183667at2"/>
<sequence>MGEMIKPQDLKRYSIELTERPDGSFGVVVANEASDDNLELLAGALCQVALDLYQQSKAETH</sequence>
<proteinExistence type="predicted"/>
<protein>
    <submittedName>
        <fullName evidence="1">Uncharacterized protein</fullName>
    </submittedName>
</protein>
<gene>
    <name evidence="1" type="ORF">BTW07_13885</name>
</gene>
<evidence type="ECO:0000313" key="1">
    <source>
        <dbReference type="EMBL" id="OLO03671.1"/>
    </source>
</evidence>
<comment type="caution">
    <text evidence="1">The sequence shown here is derived from an EMBL/GenBank/DDBJ whole genome shotgun (WGS) entry which is preliminary data.</text>
</comment>
<keyword evidence="2" id="KW-1185">Reference proteome</keyword>